<dbReference type="EMBL" id="BAABFR010000005">
    <property type="protein sequence ID" value="GAA4384762.1"/>
    <property type="molecule type" value="Genomic_DNA"/>
</dbReference>
<keyword evidence="4" id="KW-1185">Reference proteome</keyword>
<dbReference type="PROSITE" id="PS00552">
    <property type="entry name" value="HTH_MERR_1"/>
    <property type="match status" value="1"/>
</dbReference>
<name>A0ABP8J477_9ACTN</name>
<dbReference type="CDD" id="cd01109">
    <property type="entry name" value="HTH_YyaN"/>
    <property type="match status" value="1"/>
</dbReference>
<comment type="caution">
    <text evidence="3">The sequence shown here is derived from an EMBL/GenBank/DDBJ whole genome shotgun (WGS) entry which is preliminary data.</text>
</comment>
<evidence type="ECO:0000259" key="2">
    <source>
        <dbReference type="PROSITE" id="PS50937"/>
    </source>
</evidence>
<dbReference type="InterPro" id="IPR000551">
    <property type="entry name" value="MerR-type_HTH_dom"/>
</dbReference>
<dbReference type="SMART" id="SM00422">
    <property type="entry name" value="HTH_MERR"/>
    <property type="match status" value="1"/>
</dbReference>
<reference evidence="4" key="1">
    <citation type="journal article" date="2019" name="Int. J. Syst. Evol. Microbiol.">
        <title>The Global Catalogue of Microorganisms (GCM) 10K type strain sequencing project: providing services to taxonomists for standard genome sequencing and annotation.</title>
        <authorList>
            <consortium name="The Broad Institute Genomics Platform"/>
            <consortium name="The Broad Institute Genome Sequencing Center for Infectious Disease"/>
            <person name="Wu L."/>
            <person name="Ma J."/>
        </authorList>
    </citation>
    <scope>NUCLEOTIDE SEQUENCE [LARGE SCALE GENOMIC DNA]</scope>
    <source>
        <strain evidence="4">JCM 17688</strain>
    </source>
</reference>
<dbReference type="PANTHER" id="PTHR30204">
    <property type="entry name" value="REDOX-CYCLING DRUG-SENSING TRANSCRIPTIONAL ACTIVATOR SOXR"/>
    <property type="match status" value="1"/>
</dbReference>
<feature type="domain" description="HTH merR-type" evidence="2">
    <location>
        <begin position="42"/>
        <end position="110"/>
    </location>
</feature>
<dbReference type="InterPro" id="IPR009061">
    <property type="entry name" value="DNA-bd_dom_put_sf"/>
</dbReference>
<sequence length="171" mass="18114">MVVVTTAHDRLRTLIDAGADLAAGNALPSLDELLAGPAGGGPLTVAEMADLLGISGHTLRYYERIGLVRVDRDGAGHRRYSRPAIARIMFVTRLRLSGMSIARITEYIGLVEQGAGTEPARLALLRAHRAAVAAQIEELEASLAVIDYKITTYGGTLGSCDTGSIDEGEQQ</sequence>
<dbReference type="SUPFAM" id="SSF46955">
    <property type="entry name" value="Putative DNA-binding domain"/>
    <property type="match status" value="1"/>
</dbReference>
<accession>A0ABP8J477</accession>
<dbReference type="InterPro" id="IPR047057">
    <property type="entry name" value="MerR_fam"/>
</dbReference>
<evidence type="ECO:0000313" key="4">
    <source>
        <dbReference type="Proteomes" id="UP001500635"/>
    </source>
</evidence>
<dbReference type="Pfam" id="PF13411">
    <property type="entry name" value="MerR_1"/>
    <property type="match status" value="1"/>
</dbReference>
<keyword evidence="1" id="KW-0238">DNA-binding</keyword>
<protein>
    <submittedName>
        <fullName evidence="3">MerR family transcriptional regulator</fullName>
    </submittedName>
</protein>
<gene>
    <name evidence="3" type="ORF">GCM10023147_05590</name>
</gene>
<dbReference type="Gene3D" id="1.10.1660.10">
    <property type="match status" value="1"/>
</dbReference>
<dbReference type="PROSITE" id="PS50937">
    <property type="entry name" value="HTH_MERR_2"/>
    <property type="match status" value="1"/>
</dbReference>
<dbReference type="PRINTS" id="PR00040">
    <property type="entry name" value="HTHMERR"/>
</dbReference>
<proteinExistence type="predicted"/>
<evidence type="ECO:0000313" key="3">
    <source>
        <dbReference type="EMBL" id="GAA4384762.1"/>
    </source>
</evidence>
<dbReference type="PANTHER" id="PTHR30204:SF98">
    <property type="entry name" value="HTH-TYPE TRANSCRIPTIONAL REGULATOR ADHR"/>
    <property type="match status" value="1"/>
</dbReference>
<dbReference type="Proteomes" id="UP001500635">
    <property type="component" value="Unassembled WGS sequence"/>
</dbReference>
<evidence type="ECO:0000256" key="1">
    <source>
        <dbReference type="ARBA" id="ARBA00023125"/>
    </source>
</evidence>
<organism evidence="3 4">
    <name type="scientific">Tsukamurella soli</name>
    <dbReference type="NCBI Taxonomy" id="644556"/>
    <lineage>
        <taxon>Bacteria</taxon>
        <taxon>Bacillati</taxon>
        <taxon>Actinomycetota</taxon>
        <taxon>Actinomycetes</taxon>
        <taxon>Mycobacteriales</taxon>
        <taxon>Tsukamurellaceae</taxon>
        <taxon>Tsukamurella</taxon>
    </lineage>
</organism>